<feature type="compositionally biased region" description="Low complexity" evidence="1">
    <location>
        <begin position="466"/>
        <end position="485"/>
    </location>
</feature>
<dbReference type="SUPFAM" id="SSF50939">
    <property type="entry name" value="Sialidases"/>
    <property type="match status" value="1"/>
</dbReference>
<evidence type="ECO:0000259" key="3">
    <source>
        <dbReference type="Pfam" id="PF22925"/>
    </source>
</evidence>
<dbReference type="Pfam" id="PF22925">
    <property type="entry name" value="TS_C"/>
    <property type="match status" value="1"/>
</dbReference>
<evidence type="ECO:0000313" key="4">
    <source>
        <dbReference type="EMBL" id="EKF29350.1"/>
    </source>
</evidence>
<accession>K2MQH6</accession>
<dbReference type="PRINTS" id="PR01803">
    <property type="entry name" value="TCSIALIDASE"/>
</dbReference>
<dbReference type="Gene3D" id="2.60.120.200">
    <property type="match status" value="1"/>
</dbReference>
<dbReference type="Proteomes" id="UP000007350">
    <property type="component" value="Unassembled WGS sequence"/>
</dbReference>
<sequence length="575" mass="61379">TIMYQSSGQQPWILGKSATHAGCTNPSILEWESGKIIMITSCKYGRREVYESTDKGNTWKEALGTLSRVWSNSLTGPWHQIQSGFITATIDGRKVILLTQLEYPRHGNKGEIHLWLTDTNRIYHVGLLPTKESATSSSLLYVNDKLYCLYKAGVGSNSGAFFLDLTSWLQKIKDALSTWTAKDNELRNCSQGAAASRGECSVPFPTTGLVGHLAGRFNGHEWKDEYLGVNAFVRGAAKKAPNGLTFEGKGAGAEWPVLGKQWPTIPLHFANYGFTLAATVSIHEMPTGITPLMGLKRMRNTTLLGLSFDNNMAWSVMPGSYPKYFAAWKINKTYHVVLKMHDGVGSVYVDGALYWNMGQRNSFNEGQDAVSHFYFGAYDEQLSGGKIHATVANVFLYNRPLNDTEIGYLNATRVPLPFTEMRPSTATSPSVEPVTTPVATTAQATAPVPTLAASQPTEEAPSNENSGASGAGPSTPVGSTTTTSSAEEESVNQLASGTSPSTASTEGGVSGETAGGTDGQGIHSPDGEAEAAAVGLAFGSNLGNLSQRDDGVAGTVCGSRVLPLLLLGLWGFAAL</sequence>
<dbReference type="Pfam" id="PF11052">
    <property type="entry name" value="Tr-sialidase_C"/>
    <property type="match status" value="1"/>
</dbReference>
<dbReference type="SUPFAM" id="SSF49899">
    <property type="entry name" value="Concanavalin A-like lectins/glucanases"/>
    <property type="match status" value="1"/>
</dbReference>
<organism evidence="4 5">
    <name type="scientific">Trypanosoma cruzi marinkellei</name>
    <dbReference type="NCBI Taxonomy" id="85056"/>
    <lineage>
        <taxon>Eukaryota</taxon>
        <taxon>Discoba</taxon>
        <taxon>Euglenozoa</taxon>
        <taxon>Kinetoplastea</taxon>
        <taxon>Metakinetoplastina</taxon>
        <taxon>Trypanosomatida</taxon>
        <taxon>Trypanosomatidae</taxon>
        <taxon>Trypanosoma</taxon>
        <taxon>Schizotrypanum</taxon>
    </lineage>
</organism>
<comment type="caution">
    <text evidence="4">The sequence shown here is derived from an EMBL/GenBank/DDBJ whole genome shotgun (WGS) entry which is preliminary data.</text>
</comment>
<dbReference type="InterPro" id="IPR055239">
    <property type="entry name" value="TS_C"/>
</dbReference>
<dbReference type="Pfam" id="PF13859">
    <property type="entry name" value="BNR_3"/>
    <property type="match status" value="1"/>
</dbReference>
<dbReference type="InterPro" id="IPR013320">
    <property type="entry name" value="ConA-like_dom_sf"/>
</dbReference>
<dbReference type="InterPro" id="IPR021287">
    <property type="entry name" value="Trans-sialidase_CS"/>
</dbReference>
<dbReference type="InterPro" id="IPR008377">
    <property type="entry name" value="Sialidase_trypan"/>
</dbReference>
<feature type="compositionally biased region" description="Polar residues" evidence="1">
    <location>
        <begin position="491"/>
        <end position="507"/>
    </location>
</feature>
<feature type="compositionally biased region" description="Gly residues" evidence="1">
    <location>
        <begin position="508"/>
        <end position="519"/>
    </location>
</feature>
<feature type="compositionally biased region" description="Polar residues" evidence="1">
    <location>
        <begin position="454"/>
        <end position="465"/>
    </location>
</feature>
<reference evidence="4 5" key="1">
    <citation type="journal article" date="2012" name="BMC Genomics">
        <title>Comparative genomic analysis of human infective Trypanosoma cruzi lineages with the bat-restricted subspecies T. cruzi marinkellei.</title>
        <authorList>
            <person name="Franzen O."/>
            <person name="Talavera-Lopez C."/>
            <person name="Ochaya S."/>
            <person name="Butler C.E."/>
            <person name="Messenger L.A."/>
            <person name="Lewis M.D."/>
            <person name="Llewellyn M.S."/>
            <person name="Marinkelle C.J."/>
            <person name="Tyler K.M."/>
            <person name="Miles M.A."/>
            <person name="Andersson B."/>
        </authorList>
    </citation>
    <scope>NUCLEOTIDE SEQUENCE [LARGE SCALE GENOMIC DNA]</scope>
    <source>
        <strain evidence="4 5">B7</strain>
    </source>
</reference>
<dbReference type="OrthoDB" id="250249at2759"/>
<gene>
    <name evidence="4" type="ORF">MOQ_006871</name>
</gene>
<feature type="region of interest" description="Disordered" evidence="1">
    <location>
        <begin position="440"/>
        <end position="526"/>
    </location>
</feature>
<keyword evidence="5" id="KW-1185">Reference proteome</keyword>
<dbReference type="InterPro" id="IPR036278">
    <property type="entry name" value="Sialidase_sf"/>
</dbReference>
<dbReference type="InterPro" id="IPR011040">
    <property type="entry name" value="Sialidase"/>
</dbReference>
<feature type="compositionally biased region" description="Low complexity" evidence="1">
    <location>
        <begin position="440"/>
        <end position="453"/>
    </location>
</feature>
<dbReference type="Gene3D" id="2.120.10.10">
    <property type="match status" value="1"/>
</dbReference>
<evidence type="ECO:0000313" key="5">
    <source>
        <dbReference type="Proteomes" id="UP000007350"/>
    </source>
</evidence>
<evidence type="ECO:0000259" key="2">
    <source>
        <dbReference type="Pfam" id="PF13859"/>
    </source>
</evidence>
<dbReference type="EMBL" id="AHKC01013435">
    <property type="protein sequence ID" value="EKF29350.1"/>
    <property type="molecule type" value="Genomic_DNA"/>
</dbReference>
<name>K2MQH6_TRYCR</name>
<proteinExistence type="predicted"/>
<feature type="domain" description="Trans-sialidase C-terminal" evidence="3">
    <location>
        <begin position="205"/>
        <end position="403"/>
    </location>
</feature>
<evidence type="ECO:0000256" key="1">
    <source>
        <dbReference type="SAM" id="MobiDB-lite"/>
    </source>
</evidence>
<feature type="domain" description="Sialidase" evidence="2">
    <location>
        <begin position="2"/>
        <end position="150"/>
    </location>
</feature>
<feature type="non-terminal residue" evidence="4">
    <location>
        <position position="1"/>
    </location>
</feature>
<dbReference type="AlphaFoldDB" id="K2MQH6"/>
<protein>
    <submittedName>
        <fullName evidence="4">Trans-sialidase, putative</fullName>
    </submittedName>
</protein>
<dbReference type="GO" id="GO:0004308">
    <property type="term" value="F:exo-alpha-sialidase activity"/>
    <property type="evidence" value="ECO:0007669"/>
    <property type="project" value="InterPro"/>
</dbReference>
<dbReference type="CDD" id="cd15482">
    <property type="entry name" value="Sialidase_non-viral"/>
    <property type="match status" value="1"/>
</dbReference>